<feature type="region of interest" description="Disordered" evidence="1">
    <location>
        <begin position="1"/>
        <end position="59"/>
    </location>
</feature>
<accession>A0ABQ8RPR3</accession>
<keyword evidence="3" id="KW-1185">Reference proteome</keyword>
<name>A0ABQ8RPR3_FUSEQ</name>
<dbReference type="Proteomes" id="UP001152024">
    <property type="component" value="Unassembled WGS sequence"/>
</dbReference>
<reference evidence="2" key="1">
    <citation type="submission" date="2022-09" db="EMBL/GenBank/DDBJ databases">
        <title>Fusarium specimens isolated from Avocado Roots.</title>
        <authorList>
            <person name="Stajich J."/>
            <person name="Roper C."/>
            <person name="Heimlech-Rivalta G."/>
        </authorList>
    </citation>
    <scope>NUCLEOTIDE SEQUENCE</scope>
    <source>
        <strain evidence="2">CF00095</strain>
    </source>
</reference>
<feature type="compositionally biased region" description="Basic residues" evidence="1">
    <location>
        <begin position="41"/>
        <end position="50"/>
    </location>
</feature>
<proteinExistence type="predicted"/>
<sequence>MDSLLKSTKGLLGKVFPKKTPEEVARQQEQQATRLQEKRDKRALKRYRRNARMERDGNH</sequence>
<evidence type="ECO:0000256" key="1">
    <source>
        <dbReference type="SAM" id="MobiDB-lite"/>
    </source>
</evidence>
<protein>
    <submittedName>
        <fullName evidence="2">Uncharacterized protein</fullName>
    </submittedName>
</protein>
<gene>
    <name evidence="2" type="ORF">NW768_002603</name>
</gene>
<feature type="compositionally biased region" description="Low complexity" evidence="1">
    <location>
        <begin position="1"/>
        <end position="14"/>
    </location>
</feature>
<comment type="caution">
    <text evidence="2">The sequence shown here is derived from an EMBL/GenBank/DDBJ whole genome shotgun (WGS) entry which is preliminary data.</text>
</comment>
<evidence type="ECO:0000313" key="3">
    <source>
        <dbReference type="Proteomes" id="UP001152024"/>
    </source>
</evidence>
<organism evidence="2 3">
    <name type="scientific">Fusarium equiseti</name>
    <name type="common">Fusarium scirpi</name>
    <dbReference type="NCBI Taxonomy" id="61235"/>
    <lineage>
        <taxon>Eukaryota</taxon>
        <taxon>Fungi</taxon>
        <taxon>Dikarya</taxon>
        <taxon>Ascomycota</taxon>
        <taxon>Pezizomycotina</taxon>
        <taxon>Sordariomycetes</taxon>
        <taxon>Hypocreomycetidae</taxon>
        <taxon>Hypocreales</taxon>
        <taxon>Nectriaceae</taxon>
        <taxon>Fusarium</taxon>
        <taxon>Fusarium incarnatum-equiseti species complex</taxon>
    </lineage>
</organism>
<dbReference type="EMBL" id="JAOQBH010000003">
    <property type="protein sequence ID" value="KAJ4138732.1"/>
    <property type="molecule type" value="Genomic_DNA"/>
</dbReference>
<evidence type="ECO:0000313" key="2">
    <source>
        <dbReference type="EMBL" id="KAJ4138732.1"/>
    </source>
</evidence>